<evidence type="ECO:0000256" key="2">
    <source>
        <dbReference type="ARBA" id="ARBA00005254"/>
    </source>
</evidence>
<dbReference type="SUPFAM" id="SSF52096">
    <property type="entry name" value="ClpP/crotonase"/>
    <property type="match status" value="1"/>
</dbReference>
<evidence type="ECO:0000256" key="8">
    <source>
        <dbReference type="RuleBase" id="RU003707"/>
    </source>
</evidence>
<dbReference type="PANTHER" id="PTHR11941:SF169">
    <property type="entry name" value="(7AS)-7A-METHYL-1,5-DIOXO-2,3,5,6,7,7A-HEXAHYDRO-1H-INDENE-CARBOXYL-COA HYDROLASE"/>
    <property type="match status" value="1"/>
</dbReference>
<dbReference type="InterPro" id="IPR001753">
    <property type="entry name" value="Enoyl-CoA_hydra/iso"/>
</dbReference>
<dbReference type="Proteomes" id="UP000199601">
    <property type="component" value="Unassembled WGS sequence"/>
</dbReference>
<comment type="similarity">
    <text evidence="2 8">Belongs to the enoyl-CoA hydratase/isomerase family.</text>
</comment>
<gene>
    <name evidence="9" type="ORF">BN000_04107</name>
</gene>
<organism evidence="9 10">
    <name type="scientific">Mycobacterium europaeum</name>
    <dbReference type="NCBI Taxonomy" id="761804"/>
    <lineage>
        <taxon>Bacteria</taxon>
        <taxon>Bacillati</taxon>
        <taxon>Actinomycetota</taxon>
        <taxon>Actinomycetes</taxon>
        <taxon>Mycobacteriales</taxon>
        <taxon>Mycobacteriaceae</taxon>
        <taxon>Mycobacterium</taxon>
        <taxon>Mycobacterium simiae complex</taxon>
    </lineage>
</organism>
<dbReference type="GO" id="GO:0006635">
    <property type="term" value="P:fatty acid beta-oxidation"/>
    <property type="evidence" value="ECO:0007669"/>
    <property type="project" value="TreeGrafter"/>
</dbReference>
<dbReference type="EMBL" id="CTEC01000002">
    <property type="protein sequence ID" value="CQD18225.1"/>
    <property type="molecule type" value="Genomic_DNA"/>
</dbReference>
<dbReference type="Gene3D" id="3.90.226.10">
    <property type="entry name" value="2-enoyl-CoA Hydratase, Chain A, domain 1"/>
    <property type="match status" value="1"/>
</dbReference>
<evidence type="ECO:0000313" key="9">
    <source>
        <dbReference type="EMBL" id="CQD18225.1"/>
    </source>
</evidence>
<keyword evidence="10" id="KW-1185">Reference proteome</keyword>
<dbReference type="CDD" id="cd06558">
    <property type="entry name" value="crotonase-like"/>
    <property type="match status" value="1"/>
</dbReference>
<evidence type="ECO:0000256" key="4">
    <source>
        <dbReference type="ARBA" id="ARBA00023098"/>
    </source>
</evidence>
<reference evidence="10" key="1">
    <citation type="submission" date="2015-03" db="EMBL/GenBank/DDBJ databases">
        <authorList>
            <person name="Urmite Genomes"/>
        </authorList>
    </citation>
    <scope>NUCLEOTIDE SEQUENCE [LARGE SCALE GENOMIC DNA]</scope>
    <source>
        <strain evidence="10">CSUR P1344</strain>
    </source>
</reference>
<evidence type="ECO:0000256" key="7">
    <source>
        <dbReference type="ARBA" id="ARBA00023717"/>
    </source>
</evidence>
<dbReference type="InterPro" id="IPR029045">
    <property type="entry name" value="ClpP/crotonase-like_dom_sf"/>
</dbReference>
<dbReference type="GO" id="GO:0004300">
    <property type="term" value="F:enoyl-CoA hydratase activity"/>
    <property type="evidence" value="ECO:0007669"/>
    <property type="project" value="UniProtKB-EC"/>
</dbReference>
<dbReference type="PANTHER" id="PTHR11941">
    <property type="entry name" value="ENOYL-COA HYDRATASE-RELATED"/>
    <property type="match status" value="1"/>
</dbReference>
<keyword evidence="5" id="KW-0456">Lyase</keyword>
<keyword evidence="4" id="KW-0443">Lipid metabolism</keyword>
<protein>
    <submittedName>
        <fullName evidence="9">Enoyl-CoA hydratase/isomerase</fullName>
    </submittedName>
</protein>
<keyword evidence="3" id="KW-0276">Fatty acid metabolism</keyword>
<keyword evidence="9" id="KW-0413">Isomerase</keyword>
<evidence type="ECO:0000256" key="6">
    <source>
        <dbReference type="ARBA" id="ARBA00023709"/>
    </source>
</evidence>
<dbReference type="RefSeq" id="WP_090422516.1">
    <property type="nucleotide sequence ID" value="NZ_CTEC01000002.1"/>
</dbReference>
<dbReference type="PROSITE" id="PS00166">
    <property type="entry name" value="ENOYL_COA_HYDRATASE"/>
    <property type="match status" value="1"/>
</dbReference>
<dbReference type="Pfam" id="PF00378">
    <property type="entry name" value="ECH_1"/>
    <property type="match status" value="1"/>
</dbReference>
<comment type="catalytic activity">
    <reaction evidence="6">
        <text>a (3S)-3-hydroxyacyl-CoA = a (2E)-enoyl-CoA + H2O</text>
        <dbReference type="Rhea" id="RHEA:16105"/>
        <dbReference type="ChEBI" id="CHEBI:15377"/>
        <dbReference type="ChEBI" id="CHEBI:57318"/>
        <dbReference type="ChEBI" id="CHEBI:58856"/>
        <dbReference type="EC" id="4.2.1.17"/>
    </reaction>
</comment>
<name>A0A0U1DNG4_9MYCO</name>
<accession>A0A0U1DNG4</accession>
<dbReference type="InterPro" id="IPR018376">
    <property type="entry name" value="Enoyl-CoA_hyd/isom_CS"/>
</dbReference>
<proteinExistence type="inferred from homology"/>
<dbReference type="AlphaFoldDB" id="A0A0U1DNG4"/>
<evidence type="ECO:0000256" key="5">
    <source>
        <dbReference type="ARBA" id="ARBA00023239"/>
    </source>
</evidence>
<dbReference type="GO" id="GO:0016853">
    <property type="term" value="F:isomerase activity"/>
    <property type="evidence" value="ECO:0007669"/>
    <property type="project" value="UniProtKB-KW"/>
</dbReference>
<evidence type="ECO:0000256" key="3">
    <source>
        <dbReference type="ARBA" id="ARBA00022832"/>
    </source>
</evidence>
<comment type="catalytic activity">
    <reaction evidence="7">
        <text>a 4-saturated-(3S)-3-hydroxyacyl-CoA = a (3E)-enoyl-CoA + H2O</text>
        <dbReference type="Rhea" id="RHEA:20724"/>
        <dbReference type="ChEBI" id="CHEBI:15377"/>
        <dbReference type="ChEBI" id="CHEBI:58521"/>
        <dbReference type="ChEBI" id="CHEBI:137480"/>
        <dbReference type="EC" id="4.2.1.17"/>
    </reaction>
</comment>
<sequence length="271" mass="28656">MSGRGDPSGTDAHPAVLVDRLGSVARVTLARPEKANAMDTEITDALLAAVQALRDDPDVHAMVLTGQGSAFSAGGDFETIRAMRDDRSLRDTVLAAHQELFWAMTRLPFPTVAAVNGAAVGAGVTVALLCDLVVMAEDTVLSDPRVSLGLLDGAGGLVLWPLLTSLSAAKEHLLLGDRVSGVEAHRLGLVNRAVPASDVLEEALQLAKRLAALPPQAVRQARQLLNFHIDRVAPLLPHCARAESECFDTEEHRVLLEQLGARVAAKKTGTP</sequence>
<evidence type="ECO:0000256" key="1">
    <source>
        <dbReference type="ARBA" id="ARBA00002994"/>
    </source>
</evidence>
<comment type="function">
    <text evidence="1">Could possibly oxidize fatty acids using specific components.</text>
</comment>
<evidence type="ECO:0000313" key="10">
    <source>
        <dbReference type="Proteomes" id="UP000199601"/>
    </source>
</evidence>